<dbReference type="Proteomes" id="UP000680304">
    <property type="component" value="Unassembled WGS sequence"/>
</dbReference>
<sequence length="115" mass="13278">MNAAERERNVYEEFDVVRDILYFRVGAHHLVSFHGRNYNIKRRMSADQIRKLTADAHFFKVSSDCYVNLGKVDAIRDGIVVFRVPGADGKQIVISRRKRNQLQTLLQNRNQGTAS</sequence>
<dbReference type="RefSeq" id="WP_062495627.1">
    <property type="nucleotide sequence ID" value="NZ_BOVJ01000100.1"/>
</dbReference>
<protein>
    <recommendedName>
        <fullName evidence="1">HTH LytTR-type domain-containing protein</fullName>
    </recommendedName>
</protein>
<proteinExistence type="predicted"/>
<evidence type="ECO:0000313" key="3">
    <source>
        <dbReference type="Proteomes" id="UP000680304"/>
    </source>
</evidence>
<evidence type="ECO:0000313" key="2">
    <source>
        <dbReference type="EMBL" id="GIQ64548.1"/>
    </source>
</evidence>
<organism evidence="2 3">
    <name type="scientific">Paenibacillus cisolokensis</name>
    <dbReference type="NCBI Taxonomy" id="1658519"/>
    <lineage>
        <taxon>Bacteria</taxon>
        <taxon>Bacillati</taxon>
        <taxon>Bacillota</taxon>
        <taxon>Bacilli</taxon>
        <taxon>Bacillales</taxon>
        <taxon>Paenibacillaceae</taxon>
        <taxon>Paenibacillus</taxon>
    </lineage>
</organism>
<evidence type="ECO:0000259" key="1">
    <source>
        <dbReference type="Pfam" id="PF04397"/>
    </source>
</evidence>
<gene>
    <name evidence="2" type="ORF">PACILC2_31160</name>
</gene>
<dbReference type="Gene3D" id="2.40.50.1020">
    <property type="entry name" value="LytTr DNA-binding domain"/>
    <property type="match status" value="1"/>
</dbReference>
<comment type="caution">
    <text evidence="2">The sequence shown here is derived from an EMBL/GenBank/DDBJ whole genome shotgun (WGS) entry which is preliminary data.</text>
</comment>
<dbReference type="EMBL" id="BOVJ01000100">
    <property type="protein sequence ID" value="GIQ64548.1"/>
    <property type="molecule type" value="Genomic_DNA"/>
</dbReference>
<feature type="domain" description="HTH LytTR-type" evidence="1">
    <location>
        <begin position="17"/>
        <end position="106"/>
    </location>
</feature>
<keyword evidence="3" id="KW-1185">Reference proteome</keyword>
<dbReference type="InterPro" id="IPR007492">
    <property type="entry name" value="LytTR_DNA-bd_dom"/>
</dbReference>
<accession>A0ABQ4N9C2</accession>
<reference evidence="2 3" key="1">
    <citation type="submission" date="2021-04" db="EMBL/GenBank/DDBJ databases">
        <title>Draft genome sequence of Paenibacillus cisolokensis, LC2-13A.</title>
        <authorList>
            <person name="Uke A."/>
            <person name="Chhe C."/>
            <person name="Baramee S."/>
            <person name="Kosugi A."/>
        </authorList>
    </citation>
    <scope>NUCLEOTIDE SEQUENCE [LARGE SCALE GENOMIC DNA]</scope>
    <source>
        <strain evidence="2 3">LC2-13A</strain>
    </source>
</reference>
<dbReference type="Pfam" id="PF04397">
    <property type="entry name" value="LytTR"/>
    <property type="match status" value="1"/>
</dbReference>
<name>A0ABQ4N9C2_9BACL</name>